<sequence length="157" mass="17885">MVKVLFVCLGNICRSPMAEALFREKVKAKGLEDKIYIASAATGDWNLGKPPHQGTQEILNEKGISTKGMVATRICGDDFETYDYILGMDNNNIRDLKSLPPTDQYDSKIHLFLEPLNNPEHSEVPDPYYTGNFELTYDLVNQGCDYWLDFIIQQHHL</sequence>
<evidence type="ECO:0000256" key="4">
    <source>
        <dbReference type="ARBA" id="ARBA00022912"/>
    </source>
</evidence>
<dbReference type="InterPro" id="IPR023485">
    <property type="entry name" value="Ptyr_pPase"/>
</dbReference>
<dbReference type="InterPro" id="IPR036196">
    <property type="entry name" value="Ptyr_pPase_sf"/>
</dbReference>
<dbReference type="SMART" id="SM00226">
    <property type="entry name" value="LMWPc"/>
    <property type="match status" value="1"/>
</dbReference>
<evidence type="ECO:0000313" key="7">
    <source>
        <dbReference type="Proteomes" id="UP001500631"/>
    </source>
</evidence>
<dbReference type="Pfam" id="PF01451">
    <property type="entry name" value="LMWPc"/>
    <property type="match status" value="1"/>
</dbReference>
<keyword evidence="3" id="KW-0378">Hydrolase</keyword>
<evidence type="ECO:0000313" key="6">
    <source>
        <dbReference type="EMBL" id="GAA5102867.1"/>
    </source>
</evidence>
<dbReference type="PANTHER" id="PTHR11717">
    <property type="entry name" value="LOW MOLECULAR WEIGHT PROTEIN TYROSINE PHOSPHATASE"/>
    <property type="match status" value="1"/>
</dbReference>
<protein>
    <recommendedName>
        <fullName evidence="2">protein-tyrosine-phosphatase</fullName>
        <ecNumber evidence="2">3.1.3.48</ecNumber>
    </recommendedName>
</protein>
<comment type="similarity">
    <text evidence="1">Belongs to the low molecular weight phosphotyrosine protein phosphatase family.</text>
</comment>
<dbReference type="CDD" id="cd16343">
    <property type="entry name" value="LMWPTP"/>
    <property type="match status" value="1"/>
</dbReference>
<reference evidence="7" key="1">
    <citation type="journal article" date="2019" name="Int. J. Syst. Evol. Microbiol.">
        <title>The Global Catalogue of Microorganisms (GCM) 10K type strain sequencing project: providing services to taxonomists for standard genome sequencing and annotation.</title>
        <authorList>
            <consortium name="The Broad Institute Genomics Platform"/>
            <consortium name="The Broad Institute Genome Sequencing Center for Infectious Disease"/>
            <person name="Wu L."/>
            <person name="Ma J."/>
        </authorList>
    </citation>
    <scope>NUCLEOTIDE SEQUENCE [LARGE SCALE GENOMIC DNA]</scope>
    <source>
        <strain evidence="7">JCM 18424</strain>
    </source>
</reference>
<dbReference type="Gene3D" id="3.40.50.2300">
    <property type="match status" value="1"/>
</dbReference>
<organism evidence="6 7">
    <name type="scientific">Wohlfahrtiimonas larvae</name>
    <dbReference type="NCBI Taxonomy" id="1157986"/>
    <lineage>
        <taxon>Bacteria</taxon>
        <taxon>Pseudomonadati</taxon>
        <taxon>Pseudomonadota</taxon>
        <taxon>Gammaproteobacteria</taxon>
        <taxon>Cardiobacteriales</taxon>
        <taxon>Ignatzschineriaceae</taxon>
        <taxon>Wohlfahrtiimonas</taxon>
    </lineage>
</organism>
<dbReference type="EC" id="3.1.3.48" evidence="2"/>
<dbReference type="Proteomes" id="UP001500631">
    <property type="component" value="Unassembled WGS sequence"/>
</dbReference>
<name>A0ABP9MVP5_9GAMM</name>
<evidence type="ECO:0000256" key="3">
    <source>
        <dbReference type="ARBA" id="ARBA00022801"/>
    </source>
</evidence>
<evidence type="ECO:0000256" key="2">
    <source>
        <dbReference type="ARBA" id="ARBA00013064"/>
    </source>
</evidence>
<feature type="domain" description="Phosphotyrosine protein phosphatase I" evidence="5">
    <location>
        <begin position="2"/>
        <end position="150"/>
    </location>
</feature>
<accession>A0ABP9MVP5</accession>
<evidence type="ECO:0000256" key="1">
    <source>
        <dbReference type="ARBA" id="ARBA00011063"/>
    </source>
</evidence>
<dbReference type="PANTHER" id="PTHR11717:SF7">
    <property type="entry name" value="LOW MOLECULAR WEIGHT PHOSPHOTYROSINE PROTEIN PHOSPHATASE"/>
    <property type="match status" value="1"/>
</dbReference>
<dbReference type="InterPro" id="IPR017867">
    <property type="entry name" value="Tyr_phospatase_low_mol_wt"/>
</dbReference>
<evidence type="ECO:0000259" key="5">
    <source>
        <dbReference type="SMART" id="SM00226"/>
    </source>
</evidence>
<dbReference type="SUPFAM" id="SSF52788">
    <property type="entry name" value="Phosphotyrosine protein phosphatases I"/>
    <property type="match status" value="1"/>
</dbReference>
<comment type="caution">
    <text evidence="6">The sequence shown here is derived from an EMBL/GenBank/DDBJ whole genome shotgun (WGS) entry which is preliminary data.</text>
</comment>
<dbReference type="PRINTS" id="PR00719">
    <property type="entry name" value="LMWPTPASE"/>
</dbReference>
<keyword evidence="4" id="KW-0904">Protein phosphatase</keyword>
<dbReference type="RefSeq" id="WP_077926387.1">
    <property type="nucleotide sequence ID" value="NZ_BAABKE010000008.1"/>
</dbReference>
<proteinExistence type="inferred from homology"/>
<dbReference type="InterPro" id="IPR050438">
    <property type="entry name" value="LMW_PTPase"/>
</dbReference>
<keyword evidence="7" id="KW-1185">Reference proteome</keyword>
<gene>
    <name evidence="6" type="ORF">GCM10023338_20640</name>
</gene>
<dbReference type="EMBL" id="BAABKE010000008">
    <property type="protein sequence ID" value="GAA5102867.1"/>
    <property type="molecule type" value="Genomic_DNA"/>
</dbReference>